<dbReference type="EMBL" id="CP011388">
    <property type="protein sequence ID" value="ANE48288.1"/>
    <property type="molecule type" value="Genomic_DNA"/>
</dbReference>
<dbReference type="AlphaFoldDB" id="A0A172TMN2"/>
<name>A0A172TMN2_9BACL</name>
<dbReference type="PATRIC" id="fig|1178515.4.peg.4169"/>
<evidence type="ECO:0000259" key="2">
    <source>
        <dbReference type="Pfam" id="PF10335"/>
    </source>
</evidence>
<dbReference type="Proteomes" id="UP000076927">
    <property type="component" value="Chromosome"/>
</dbReference>
<dbReference type="Pfam" id="PF10335">
    <property type="entry name" value="DUF294_C"/>
    <property type="match status" value="1"/>
</dbReference>
<gene>
    <name evidence="3" type="ORF">SY83_20595</name>
</gene>
<dbReference type="OrthoDB" id="9810963at2"/>
<organism evidence="3 4">
    <name type="scientific">Paenibacillus swuensis</name>
    <dbReference type="NCBI Taxonomy" id="1178515"/>
    <lineage>
        <taxon>Bacteria</taxon>
        <taxon>Bacillati</taxon>
        <taxon>Bacillota</taxon>
        <taxon>Bacilli</taxon>
        <taxon>Bacillales</taxon>
        <taxon>Paenibacillaceae</taxon>
        <taxon>Paenibacillus</taxon>
    </lineage>
</organism>
<proteinExistence type="predicted"/>
<evidence type="ECO:0000259" key="1">
    <source>
        <dbReference type="Pfam" id="PF03445"/>
    </source>
</evidence>
<reference evidence="3 4" key="1">
    <citation type="submission" date="2015-01" db="EMBL/GenBank/DDBJ databases">
        <title>Paenibacillus swuensis/DY6/whole genome sequencing.</title>
        <authorList>
            <person name="Kim M.K."/>
            <person name="Srinivasan S."/>
            <person name="Lee J.-J."/>
        </authorList>
    </citation>
    <scope>NUCLEOTIDE SEQUENCE [LARGE SCALE GENOMIC DNA]</scope>
    <source>
        <strain evidence="3 4">DY6</strain>
    </source>
</reference>
<protein>
    <recommendedName>
        <fullName evidence="5">Signal transduction protein</fullName>
    </recommendedName>
</protein>
<evidence type="ECO:0000313" key="3">
    <source>
        <dbReference type="EMBL" id="ANE48288.1"/>
    </source>
</evidence>
<dbReference type="STRING" id="1178515.SY83_20595"/>
<dbReference type="CDD" id="cd05401">
    <property type="entry name" value="NT_GlnE_GlnD_like"/>
    <property type="match status" value="1"/>
</dbReference>
<dbReference type="RefSeq" id="WP_068609950.1">
    <property type="nucleotide sequence ID" value="NZ_CP011388.1"/>
</dbReference>
<feature type="domain" description="Protein-PII uridylyltransferase N-terminal" evidence="1">
    <location>
        <begin position="51"/>
        <end position="172"/>
    </location>
</feature>
<dbReference type="InterPro" id="IPR018821">
    <property type="entry name" value="DUF294_put_nucleoTrafse_sb-bd"/>
</dbReference>
<dbReference type="GO" id="GO:0008773">
    <property type="term" value="F:[protein-PII] uridylyltransferase activity"/>
    <property type="evidence" value="ECO:0007669"/>
    <property type="project" value="InterPro"/>
</dbReference>
<dbReference type="Pfam" id="PF03445">
    <property type="entry name" value="DUF294"/>
    <property type="match status" value="1"/>
</dbReference>
<evidence type="ECO:0000313" key="4">
    <source>
        <dbReference type="Proteomes" id="UP000076927"/>
    </source>
</evidence>
<accession>A0A172TMN2</accession>
<sequence length="363" mass="41196">MEERTEAVQLQEIEQCEHIDELRKVREWVHAHYGQGSLIAGKDVSYARGLFINKLHDAIIGRTIELSEKALADEGMGPPPVSYAFMLFGSGGRGEQTLWSDQDNGLIYEEPQPEFRSETEHYFEKLSFQVVESLQALGYPPCEGEVSASNKAWRKSKDEWKALIHVWITEGTWEQIRHLLIVADARSVYGSEILVTELKRYYMEQTETYPAIIPAMLSNTLRHKMLLNLFGSFIKEQYGEDAGSVDIKYGAYIPFVNGVRLLSLCHRVTDTSTLKRLSSLKANKAVPEQLCERWTDAFSLILELRALAAHKEEEGLYTSSGKLKIRNLSKELQDRLKLSLREGKELQKAVQKAALAYPTGRGV</sequence>
<feature type="domain" description="DUF294" evidence="2">
    <location>
        <begin position="215"/>
        <end position="352"/>
    </location>
</feature>
<evidence type="ECO:0008006" key="5">
    <source>
        <dbReference type="Google" id="ProtNLM"/>
    </source>
</evidence>
<dbReference type="InterPro" id="IPR005105">
    <property type="entry name" value="GlnD_Uridyltrans_N"/>
</dbReference>
<keyword evidence="4" id="KW-1185">Reference proteome</keyword>
<dbReference type="KEGG" id="pswu:SY83_20595"/>